<dbReference type="OrthoDB" id="9816555at2"/>
<dbReference type="PANTHER" id="PTHR16305">
    <property type="entry name" value="TESTICULAR SOLUBLE ADENYLYL CYCLASE"/>
    <property type="match status" value="1"/>
</dbReference>
<keyword evidence="3 4" id="KW-0238">DNA-binding</keyword>
<keyword evidence="1" id="KW-0547">Nucleotide-binding</keyword>
<dbReference type="InterPro" id="IPR001867">
    <property type="entry name" value="OmpR/PhoB-type_DNA-bd"/>
</dbReference>
<dbReference type="InterPro" id="IPR036388">
    <property type="entry name" value="WH-like_DNA-bd_sf"/>
</dbReference>
<dbReference type="Pfam" id="PF00486">
    <property type="entry name" value="Trans_reg_C"/>
    <property type="match status" value="1"/>
</dbReference>
<protein>
    <submittedName>
        <fullName evidence="6">Adenylate cyclase / guanylate cyclase</fullName>
    </submittedName>
</protein>
<dbReference type="GO" id="GO:0000160">
    <property type="term" value="P:phosphorelay signal transduction system"/>
    <property type="evidence" value="ECO:0007669"/>
    <property type="project" value="InterPro"/>
</dbReference>
<evidence type="ECO:0000259" key="5">
    <source>
        <dbReference type="PROSITE" id="PS51755"/>
    </source>
</evidence>
<evidence type="ECO:0000313" key="7">
    <source>
        <dbReference type="Proteomes" id="UP000266313"/>
    </source>
</evidence>
<dbReference type="Proteomes" id="UP000266313">
    <property type="component" value="Chromosome"/>
</dbReference>
<dbReference type="InterPro" id="IPR016032">
    <property type="entry name" value="Sig_transdc_resp-reg_C-effctor"/>
</dbReference>
<gene>
    <name evidence="6" type="ORF">sS8_1481</name>
</gene>
<keyword evidence="2" id="KW-0067">ATP-binding</keyword>
<dbReference type="Gene3D" id="3.40.50.300">
    <property type="entry name" value="P-loop containing nucleotide triphosphate hydrolases"/>
    <property type="match status" value="1"/>
</dbReference>
<dbReference type="PANTHER" id="PTHR16305:SF28">
    <property type="entry name" value="GUANYLATE CYCLASE DOMAIN-CONTAINING PROTEIN"/>
    <property type="match status" value="1"/>
</dbReference>
<evidence type="ECO:0000256" key="4">
    <source>
        <dbReference type="PROSITE-ProRule" id="PRU01091"/>
    </source>
</evidence>
<proteinExistence type="predicted"/>
<dbReference type="EMBL" id="AP017928">
    <property type="protein sequence ID" value="BBA33441.1"/>
    <property type="molecule type" value="Genomic_DNA"/>
</dbReference>
<accession>A0A250KR36</accession>
<dbReference type="GO" id="GO:0004016">
    <property type="term" value="F:adenylate cyclase activity"/>
    <property type="evidence" value="ECO:0007669"/>
    <property type="project" value="TreeGrafter"/>
</dbReference>
<dbReference type="GO" id="GO:0003677">
    <property type="term" value="F:DNA binding"/>
    <property type="evidence" value="ECO:0007669"/>
    <property type="project" value="UniProtKB-UniRule"/>
</dbReference>
<dbReference type="KEGG" id="mmai:sS8_1481"/>
<dbReference type="Gene3D" id="1.10.10.10">
    <property type="entry name" value="Winged helix-like DNA-binding domain superfamily/Winged helix DNA-binding domain"/>
    <property type="match status" value="1"/>
</dbReference>
<dbReference type="InterPro" id="IPR041664">
    <property type="entry name" value="AAA_16"/>
</dbReference>
<keyword evidence="7" id="KW-1185">Reference proteome</keyword>
<dbReference type="SMART" id="SM00862">
    <property type="entry name" value="Trans_reg_C"/>
    <property type="match status" value="1"/>
</dbReference>
<evidence type="ECO:0000313" key="6">
    <source>
        <dbReference type="EMBL" id="BBA33441.1"/>
    </source>
</evidence>
<organism evidence="6 7">
    <name type="scientific">Methylocaldum marinum</name>
    <dbReference type="NCBI Taxonomy" id="1432792"/>
    <lineage>
        <taxon>Bacteria</taxon>
        <taxon>Pseudomonadati</taxon>
        <taxon>Pseudomonadota</taxon>
        <taxon>Gammaproteobacteria</taxon>
        <taxon>Methylococcales</taxon>
        <taxon>Methylococcaceae</taxon>
        <taxon>Methylocaldum</taxon>
    </lineage>
</organism>
<evidence type="ECO:0000256" key="2">
    <source>
        <dbReference type="ARBA" id="ARBA00022840"/>
    </source>
</evidence>
<dbReference type="SUPFAM" id="SSF46894">
    <property type="entry name" value="C-terminal effector domain of the bipartite response regulators"/>
    <property type="match status" value="1"/>
</dbReference>
<evidence type="ECO:0000256" key="1">
    <source>
        <dbReference type="ARBA" id="ARBA00022741"/>
    </source>
</evidence>
<dbReference type="GO" id="GO:0006355">
    <property type="term" value="P:regulation of DNA-templated transcription"/>
    <property type="evidence" value="ECO:0007669"/>
    <property type="project" value="InterPro"/>
</dbReference>
<feature type="DNA-binding region" description="OmpR/PhoB-type" evidence="4">
    <location>
        <begin position="1"/>
        <end position="102"/>
    </location>
</feature>
<dbReference type="CDD" id="cd00383">
    <property type="entry name" value="trans_reg_C"/>
    <property type="match status" value="1"/>
</dbReference>
<dbReference type="GO" id="GO:0005737">
    <property type="term" value="C:cytoplasm"/>
    <property type="evidence" value="ECO:0007669"/>
    <property type="project" value="TreeGrafter"/>
</dbReference>
<dbReference type="AlphaFoldDB" id="A0A250KR36"/>
<sequence>MNRRHHPFFPPFQLDLANEKLCCGAEHIPLRPKALAVLRYLAEHPQSLVTKEELLEAVWHQPYVSEGLLRGYIRELRAVLGDEAESPRFIETASRRGYRFIAPASVTPPDIPGENRTESAFSAATVGCLRVGRETQLERLRELWRAAQGGRRQIVFVTGEAGLGKTTFVEMFLETMTRVEHQVLWGQCIEHYGLGEAFLPLLEALSREGKGLKAALSAYAPTWLAQLPRLLSAEEREQVQRQVLGATRERMLREGCELLEALSADVPLVLVLEDMHWGDYATLDLLAALGRRREKAALLVIVSYRASDLALRDHPLQQVRQELLARRLCADLPIDAFSREELRAYLDRRFPNASFPEEIARIIHRRTGGQPLFVVNLIDHLLTEGRLRQTEKRWSVEGSADDLERGVPDDIRELIEHQLGRLSVREQQLLGVASAVGMESSAVLLAAALEEDPLAVEACCEALVRRSPMWMASGVAEWPDGTVAGNYAFRHALFAEVVYRRLAPAYRIVLHRRLGERLECAFGRRSGEIAAELARHFEEGRDFKKALGYLQLAAEQAARRFANREALNYLGRALELVDRLPAEARIDNRLALMELRALVHRVRCETWSE</sequence>
<feature type="domain" description="OmpR/PhoB-type" evidence="5">
    <location>
        <begin position="1"/>
        <end position="102"/>
    </location>
</feature>
<reference evidence="6 7" key="1">
    <citation type="submission" date="2016-12" db="EMBL/GenBank/DDBJ databases">
        <title>Genome sequencing of Methylocaldum marinum.</title>
        <authorList>
            <person name="Takeuchi M."/>
            <person name="Kamagata Y."/>
            <person name="Hiraoka S."/>
            <person name="Oshima K."/>
            <person name="Hattori M."/>
            <person name="Iwasaki W."/>
        </authorList>
    </citation>
    <scope>NUCLEOTIDE SEQUENCE [LARGE SCALE GENOMIC DNA]</scope>
    <source>
        <strain evidence="6 7">S8</strain>
    </source>
</reference>
<evidence type="ECO:0000256" key="3">
    <source>
        <dbReference type="ARBA" id="ARBA00023125"/>
    </source>
</evidence>
<dbReference type="InterPro" id="IPR027417">
    <property type="entry name" value="P-loop_NTPase"/>
</dbReference>
<dbReference type="Pfam" id="PF13191">
    <property type="entry name" value="AAA_16"/>
    <property type="match status" value="1"/>
</dbReference>
<dbReference type="PROSITE" id="PS51755">
    <property type="entry name" value="OMPR_PHOB"/>
    <property type="match status" value="1"/>
</dbReference>
<dbReference type="GO" id="GO:0005524">
    <property type="term" value="F:ATP binding"/>
    <property type="evidence" value="ECO:0007669"/>
    <property type="project" value="UniProtKB-KW"/>
</dbReference>
<name>A0A250KR36_9GAMM</name>
<dbReference type="SUPFAM" id="SSF52540">
    <property type="entry name" value="P-loop containing nucleoside triphosphate hydrolases"/>
    <property type="match status" value="1"/>
</dbReference>
<dbReference type="RefSeq" id="WP_119629046.1">
    <property type="nucleotide sequence ID" value="NZ_AP017928.1"/>
</dbReference>